<name>A0A699ZW38_HAELA</name>
<evidence type="ECO:0000256" key="1">
    <source>
        <dbReference type="SAM" id="MobiDB-lite"/>
    </source>
</evidence>
<evidence type="ECO:0000313" key="3">
    <source>
        <dbReference type="Proteomes" id="UP000485058"/>
    </source>
</evidence>
<gene>
    <name evidence="2" type="ORF">HaLaN_24276</name>
</gene>
<protein>
    <submittedName>
        <fullName evidence="2">Uncharacterized protein</fullName>
    </submittedName>
</protein>
<dbReference type="EMBL" id="BLLF01003045">
    <property type="protein sequence ID" value="GFH26175.1"/>
    <property type="molecule type" value="Genomic_DNA"/>
</dbReference>
<feature type="compositionally biased region" description="Low complexity" evidence="1">
    <location>
        <begin position="161"/>
        <end position="170"/>
    </location>
</feature>
<proteinExistence type="predicted"/>
<comment type="caution">
    <text evidence="2">The sequence shown here is derived from an EMBL/GenBank/DDBJ whole genome shotgun (WGS) entry which is preliminary data.</text>
</comment>
<accession>A0A699ZW38</accession>
<feature type="region of interest" description="Disordered" evidence="1">
    <location>
        <begin position="160"/>
        <end position="196"/>
    </location>
</feature>
<keyword evidence="3" id="KW-1185">Reference proteome</keyword>
<reference evidence="2 3" key="1">
    <citation type="submission" date="2020-02" db="EMBL/GenBank/DDBJ databases">
        <title>Draft genome sequence of Haematococcus lacustris strain NIES-144.</title>
        <authorList>
            <person name="Morimoto D."/>
            <person name="Nakagawa S."/>
            <person name="Yoshida T."/>
            <person name="Sawayama S."/>
        </authorList>
    </citation>
    <scope>NUCLEOTIDE SEQUENCE [LARGE SCALE GENOMIC DNA]</scope>
    <source>
        <strain evidence="2 3">NIES-144</strain>
    </source>
</reference>
<dbReference type="Proteomes" id="UP000485058">
    <property type="component" value="Unassembled WGS sequence"/>
</dbReference>
<evidence type="ECO:0000313" key="2">
    <source>
        <dbReference type="EMBL" id="GFH26175.1"/>
    </source>
</evidence>
<organism evidence="2 3">
    <name type="scientific">Haematococcus lacustris</name>
    <name type="common">Green alga</name>
    <name type="synonym">Haematococcus pluvialis</name>
    <dbReference type="NCBI Taxonomy" id="44745"/>
    <lineage>
        <taxon>Eukaryota</taxon>
        <taxon>Viridiplantae</taxon>
        <taxon>Chlorophyta</taxon>
        <taxon>core chlorophytes</taxon>
        <taxon>Chlorophyceae</taxon>
        <taxon>CS clade</taxon>
        <taxon>Chlamydomonadales</taxon>
        <taxon>Haematococcaceae</taxon>
        <taxon>Haematococcus</taxon>
    </lineage>
</organism>
<dbReference type="AlphaFoldDB" id="A0A699ZW38"/>
<sequence length="280" mass="30734">MEVGEALCVLGTTDFGSRDNCTRAINSKDYAYLLTLYGEAFWALYKKDFIDGLSEHVQDEMLTMRGLLTTRFESNAVLQDQLIKAVGLEPQGGGGALVINTSVNTVHSKPSNTVHSNVSALAKAVQKSQNKLGAMALGTVAGLWMIKRTGLLGWVPGLGSSGRRSQGRGQTAYEDLDSDELMQGSRSGGRRRSRRSKLTDDDRLLLAYDHVDRCHKELNKALVNVELLKQDWRLGPIRLAAPFAGPLPPGWRDVDMQGCEPRLFMHSQLAQEPPQLAALK</sequence>